<evidence type="ECO:0000313" key="7">
    <source>
        <dbReference type="Proteomes" id="UP001251870"/>
    </source>
</evidence>
<feature type="domain" description="ABC transporter" evidence="5">
    <location>
        <begin position="14"/>
        <end position="262"/>
    </location>
</feature>
<evidence type="ECO:0000256" key="4">
    <source>
        <dbReference type="ARBA" id="ARBA00022840"/>
    </source>
</evidence>
<dbReference type="PANTHER" id="PTHR43776">
    <property type="entry name" value="TRANSPORT ATP-BINDING PROTEIN"/>
    <property type="match status" value="1"/>
</dbReference>
<evidence type="ECO:0000256" key="2">
    <source>
        <dbReference type="ARBA" id="ARBA00022448"/>
    </source>
</evidence>
<keyword evidence="4 6" id="KW-0067">ATP-binding</keyword>
<dbReference type="RefSeq" id="WP_310548013.1">
    <property type="nucleotide sequence ID" value="NZ_JAVKGR010000004.1"/>
</dbReference>
<evidence type="ECO:0000256" key="3">
    <source>
        <dbReference type="ARBA" id="ARBA00022741"/>
    </source>
</evidence>
<keyword evidence="3" id="KW-0547">Nucleotide-binding</keyword>
<dbReference type="NCBIfam" id="NF007739">
    <property type="entry name" value="PRK10419.1"/>
    <property type="match status" value="2"/>
</dbReference>
<comment type="caution">
    <text evidence="6">The sequence shown here is derived from an EMBL/GenBank/DDBJ whole genome shotgun (WGS) entry which is preliminary data.</text>
</comment>
<name>A0ABU2DR96_9MICC</name>
<evidence type="ECO:0000256" key="1">
    <source>
        <dbReference type="ARBA" id="ARBA00005417"/>
    </source>
</evidence>
<dbReference type="InterPro" id="IPR003593">
    <property type="entry name" value="AAA+_ATPase"/>
</dbReference>
<dbReference type="Pfam" id="PF00005">
    <property type="entry name" value="ABC_tran"/>
    <property type="match status" value="2"/>
</dbReference>
<organism evidence="6 7">
    <name type="scientific">Nesterenkonia aerolata</name>
    <dbReference type="NCBI Taxonomy" id="3074079"/>
    <lineage>
        <taxon>Bacteria</taxon>
        <taxon>Bacillati</taxon>
        <taxon>Actinomycetota</taxon>
        <taxon>Actinomycetes</taxon>
        <taxon>Micrococcales</taxon>
        <taxon>Micrococcaceae</taxon>
        <taxon>Nesterenkonia</taxon>
    </lineage>
</organism>
<sequence length="544" mass="59831">MAAQTPESPEIPLVDVEGLRISSDSADLVHPLDLVIRPGERVGLIGESGSGKSLTALSLIGLLPDELKPSGSVFFRDGATNVLTAPERDMCKLRGRRISMVFQEPMTALNPLMQVGKQVGEVLYHHRTLSSRREVSDRVQELLHSVHLPDPAQTAQAYPHQLSGGQRQRVMLAMAFANDPDLLICDEPTTALDVTVQRQVLDLLDEAVRTRGTSLLFVSHDLAVVADTCDRILVMEHGRIVEAGPVVDVLSDPQHDYTKKLLAASRLEPPSRDRETRGSGQSLIRIDGLHRRFRSRRRTVNALNDVSMTVTEGERLGIVGESGSGKTTLLKILAGLDQPSSGTAEVCGVDVTRAGRRSLRPLRERLQIVFQDPMGSLDPRMSVQQIVEEPLIGHRDAPRAPRRRELVAESLEAVGIPAEAAQRFPHQFSGGQRQRISIARALITDPDVLVADEPVSALDVSVQAQVLDLIQHLVDERGLTLVMVSHDLSVVRYLCDRVIVMRHGQIVESGETRSIYESPQDDYTRTLLEATPSLDRVLASRRTS</sequence>
<feature type="domain" description="ABC transporter" evidence="5">
    <location>
        <begin position="284"/>
        <end position="528"/>
    </location>
</feature>
<evidence type="ECO:0000259" key="5">
    <source>
        <dbReference type="PROSITE" id="PS50893"/>
    </source>
</evidence>
<dbReference type="InterPro" id="IPR013563">
    <property type="entry name" value="Oligopep_ABC_C"/>
</dbReference>
<dbReference type="Gene3D" id="3.40.50.300">
    <property type="entry name" value="P-loop containing nucleotide triphosphate hydrolases"/>
    <property type="match status" value="2"/>
</dbReference>
<dbReference type="PROSITE" id="PS50893">
    <property type="entry name" value="ABC_TRANSPORTER_2"/>
    <property type="match status" value="2"/>
</dbReference>
<gene>
    <name evidence="6" type="ORF">RIL96_05495</name>
</gene>
<evidence type="ECO:0000313" key="6">
    <source>
        <dbReference type="EMBL" id="MDR8019017.1"/>
    </source>
</evidence>
<keyword evidence="7" id="KW-1185">Reference proteome</keyword>
<dbReference type="NCBIfam" id="NF008453">
    <property type="entry name" value="PRK11308.1"/>
    <property type="match status" value="2"/>
</dbReference>
<dbReference type="EMBL" id="JAVKGR010000004">
    <property type="protein sequence ID" value="MDR8019017.1"/>
    <property type="molecule type" value="Genomic_DNA"/>
</dbReference>
<dbReference type="GO" id="GO:0005524">
    <property type="term" value="F:ATP binding"/>
    <property type="evidence" value="ECO:0007669"/>
    <property type="project" value="UniProtKB-KW"/>
</dbReference>
<dbReference type="InterPro" id="IPR017871">
    <property type="entry name" value="ABC_transporter-like_CS"/>
</dbReference>
<dbReference type="SUPFAM" id="SSF52540">
    <property type="entry name" value="P-loop containing nucleoside triphosphate hydrolases"/>
    <property type="match status" value="2"/>
</dbReference>
<dbReference type="CDD" id="cd03257">
    <property type="entry name" value="ABC_NikE_OppD_transporters"/>
    <property type="match status" value="2"/>
</dbReference>
<dbReference type="PROSITE" id="PS00211">
    <property type="entry name" value="ABC_TRANSPORTER_1"/>
    <property type="match status" value="2"/>
</dbReference>
<dbReference type="InterPro" id="IPR003439">
    <property type="entry name" value="ABC_transporter-like_ATP-bd"/>
</dbReference>
<reference evidence="6 7" key="1">
    <citation type="submission" date="2023-09" db="EMBL/GenBank/DDBJ databases">
        <title>Description of three actinobacteria isolated from air of manufacturing shop in a pharmaceutical factory.</title>
        <authorList>
            <person name="Zhang D.-F."/>
        </authorList>
    </citation>
    <scope>NUCLEOTIDE SEQUENCE [LARGE SCALE GENOMIC DNA]</scope>
    <source>
        <strain evidence="6 7">LY-0111</strain>
    </source>
</reference>
<keyword evidence="2" id="KW-0813">Transport</keyword>
<dbReference type="InterPro" id="IPR050319">
    <property type="entry name" value="ABC_transp_ATP-bind"/>
</dbReference>
<proteinExistence type="inferred from homology"/>
<dbReference type="Proteomes" id="UP001251870">
    <property type="component" value="Unassembled WGS sequence"/>
</dbReference>
<dbReference type="SMART" id="SM00382">
    <property type="entry name" value="AAA"/>
    <property type="match status" value="2"/>
</dbReference>
<protein>
    <submittedName>
        <fullName evidence="6">ABC transporter ATP-binding protein</fullName>
    </submittedName>
</protein>
<dbReference type="PANTHER" id="PTHR43776:SF7">
    <property type="entry name" value="D,D-DIPEPTIDE TRANSPORT ATP-BINDING PROTEIN DDPF-RELATED"/>
    <property type="match status" value="1"/>
</dbReference>
<dbReference type="Pfam" id="PF08352">
    <property type="entry name" value="oligo_HPY"/>
    <property type="match status" value="2"/>
</dbReference>
<dbReference type="InterPro" id="IPR027417">
    <property type="entry name" value="P-loop_NTPase"/>
</dbReference>
<accession>A0ABU2DR96</accession>
<comment type="similarity">
    <text evidence="1">Belongs to the ABC transporter superfamily.</text>
</comment>